<dbReference type="EMBL" id="JBBAXC010000002">
    <property type="protein sequence ID" value="MEI5906178.1"/>
    <property type="molecule type" value="Genomic_DNA"/>
</dbReference>
<organism evidence="1 2">
    <name type="scientific">Bacillus spongiae</name>
    <dbReference type="NCBI Taxonomy" id="2683610"/>
    <lineage>
        <taxon>Bacteria</taxon>
        <taxon>Bacillati</taxon>
        <taxon>Bacillota</taxon>
        <taxon>Bacilli</taxon>
        <taxon>Bacillales</taxon>
        <taxon>Bacillaceae</taxon>
        <taxon>Bacillus</taxon>
    </lineage>
</organism>
<proteinExistence type="predicted"/>
<keyword evidence="1" id="KW-0969">Cilium</keyword>
<dbReference type="Proteomes" id="UP001312865">
    <property type="component" value="Unassembled WGS sequence"/>
</dbReference>
<reference evidence="1 2" key="1">
    <citation type="journal article" date="2018" name="J. Microbiol.">
        <title>Bacillus spongiae sp. nov., isolated from sponge of Jeju Island.</title>
        <authorList>
            <person name="Lee G.E."/>
            <person name="Im W.T."/>
            <person name="Park J.S."/>
        </authorList>
    </citation>
    <scope>NUCLEOTIDE SEQUENCE [LARGE SCALE GENOMIC DNA]</scope>
    <source>
        <strain evidence="1 2">135PIL107-10</strain>
    </source>
</reference>
<evidence type="ECO:0000313" key="2">
    <source>
        <dbReference type="Proteomes" id="UP001312865"/>
    </source>
</evidence>
<keyword evidence="2" id="KW-1185">Reference proteome</keyword>
<sequence>MEKRYIHALPIQPTTRNYLPKKSSKGIQTDNPFANHLKAALDKPTSLTISKHARERIENRAISLSANDWLLIEEKIAQAKEMGINESLVMVKDVAFIISVTNETVITAMNREEAASQIFTNIDGAILLET</sequence>
<comment type="caution">
    <text evidence="1">The sequence shown here is derived from an EMBL/GenBank/DDBJ whole genome shotgun (WGS) entry which is preliminary data.</text>
</comment>
<keyword evidence="1" id="KW-0966">Cell projection</keyword>
<keyword evidence="1" id="KW-0282">Flagellum</keyword>
<dbReference type="RefSeq" id="WP_336585596.1">
    <property type="nucleotide sequence ID" value="NZ_JBBAXC010000002.1"/>
</dbReference>
<dbReference type="Pfam" id="PF12611">
    <property type="entry name" value="Flagellar_put"/>
    <property type="match status" value="1"/>
</dbReference>
<name>A0ABU8HAI0_9BACI</name>
<accession>A0ABU8HAI0</accession>
<evidence type="ECO:0000313" key="1">
    <source>
        <dbReference type="EMBL" id="MEI5906178.1"/>
    </source>
</evidence>
<gene>
    <name evidence="1" type="ORF">WAK64_03715</name>
</gene>
<dbReference type="InterPro" id="IPR013367">
    <property type="entry name" value="Flagellar_put"/>
</dbReference>
<protein>
    <submittedName>
        <fullName evidence="1">TIGR02530 family flagellar biosynthesis protein</fullName>
    </submittedName>
</protein>
<dbReference type="NCBIfam" id="TIGR02530">
    <property type="entry name" value="flg_new"/>
    <property type="match status" value="1"/>
</dbReference>